<dbReference type="HOGENOM" id="CLU_004344_0_0_1"/>
<accession>Q86CV8</accession>
<reference evidence="3" key="1">
    <citation type="journal article" date="2003" name="Proc. Natl. Acad. Sci. U.S.A.">
        <title>A rapidly evolving MYB-related protein causes species isolation in Drosophila.</title>
        <authorList>
            <person name="Barbash D.A."/>
            <person name="Siino D.F."/>
            <person name="Tarone A.M."/>
            <person name="Roote J."/>
        </authorList>
    </citation>
    <scope>NUCLEOTIDE SEQUENCE</scope>
</reference>
<feature type="region of interest" description="Disordered" evidence="1">
    <location>
        <begin position="1190"/>
        <end position="1239"/>
    </location>
</feature>
<dbReference type="InterPro" id="IPR039353">
    <property type="entry name" value="TF_Adf1"/>
</dbReference>
<evidence type="ECO:0000259" key="2">
    <source>
        <dbReference type="PROSITE" id="PS51029"/>
    </source>
</evidence>
<name>Q86CV8_DROME</name>
<dbReference type="SMART" id="SM00595">
    <property type="entry name" value="MADF"/>
    <property type="match status" value="2"/>
</dbReference>
<feature type="domain" description="MADF" evidence="2">
    <location>
        <begin position="324"/>
        <end position="412"/>
    </location>
</feature>
<organism evidence="3">
    <name type="scientific">Drosophila melanogaster</name>
    <name type="common">Fruit fly</name>
    <dbReference type="NCBI Taxonomy" id="7227"/>
    <lineage>
        <taxon>Eukaryota</taxon>
        <taxon>Metazoa</taxon>
        <taxon>Ecdysozoa</taxon>
        <taxon>Arthropoda</taxon>
        <taxon>Hexapoda</taxon>
        <taxon>Insecta</taxon>
        <taxon>Pterygota</taxon>
        <taxon>Neoptera</taxon>
        <taxon>Endopterygota</taxon>
        <taxon>Diptera</taxon>
        <taxon>Brachycera</taxon>
        <taxon>Muscomorpha</taxon>
        <taxon>Ephydroidea</taxon>
        <taxon>Drosophilidae</taxon>
        <taxon>Drosophila</taxon>
        <taxon>Sophophora</taxon>
    </lineage>
</organism>
<dbReference type="ExpressionAtlas" id="Q86CV8">
    <property type="expression patterns" value="baseline and differential"/>
</dbReference>
<proteinExistence type="predicted"/>
<dbReference type="PANTHER" id="PTHR12243">
    <property type="entry name" value="MADF DOMAIN TRANSCRIPTION FACTOR"/>
    <property type="match status" value="1"/>
</dbReference>
<dbReference type="PANTHER" id="PTHR12243:SF67">
    <property type="entry name" value="COREPRESSOR OF PANGOLIN, ISOFORM A-RELATED"/>
    <property type="match status" value="1"/>
</dbReference>
<dbReference type="VEuPathDB" id="VectorBase:FBgn0001206"/>
<feature type="domain" description="MADF" evidence="2">
    <location>
        <begin position="58"/>
        <end position="154"/>
    </location>
</feature>
<dbReference type="InterPro" id="IPR006578">
    <property type="entry name" value="MADF-dom"/>
</dbReference>
<dbReference type="Pfam" id="PF10545">
    <property type="entry name" value="MADF_DNA_bdg"/>
    <property type="match status" value="2"/>
</dbReference>
<evidence type="ECO:0000313" key="3">
    <source>
        <dbReference type="EMBL" id="AAO85038.1"/>
    </source>
</evidence>
<dbReference type="EMBL" id="AY260057">
    <property type="protein sequence ID" value="AAO85038.1"/>
    <property type="molecule type" value="Genomic_DNA"/>
</dbReference>
<dbReference type="OrthoDB" id="8062432at2759"/>
<protein>
    <submittedName>
        <fullName evidence="3">Hmr</fullName>
    </submittedName>
</protein>
<dbReference type="PROSITE" id="PS51029">
    <property type="entry name" value="MADF"/>
    <property type="match status" value="3"/>
</dbReference>
<feature type="compositionally biased region" description="Polar residues" evidence="1">
    <location>
        <begin position="1225"/>
        <end position="1239"/>
    </location>
</feature>
<sequence>MEEEPVAIENDCQIIVSDTIGQKTNGVDDDKAPNPFSRCTYPGSRDGGILQTYRAERLLIALVRRQPLLYDARHPKFRDVAQREKQWKKIASRLATNATNCKRSWSALRYKYQRHVRRLRNFHRSAIQKDRAALRWRPCMEYEEEMRFMYTHVARFPLIVDKIPTEILEKEHVDESETRPDVEVIENPPMAIIDLDVEEDPTYNYRCNRLQRRLIEAVSAYPLLYDSTCTGYQNTRHRFLIWSAISNEVHDKATKLMKCWLKLQTRYEWELIHRPRHIGTSELCRLMGFMEPHVQRMRGTVCKSSKYLQNGWHEPIENFHTVMALITTMRNMPELVQLTEDSLHNKVKPPRYDEFWQKVGMEVMCSHEHCEVTWLVLRAFYHELQAVRSSGYQLQDKWFFEGSMGLALTPVTSRSTARPALKRTANGAIPVAGEPPAKTPVPVRMPLAIVYPSTSKGSSTSMTNSASTATSIGPTFTNVRRSSGPVINNTSTAAAATNSVSSSVSPDQALPKFVIPKITSAISVGSGYMIPLKFVPNVRILPKPAATMGTGVSPIATTNQMAGPNAKPPEVRPQITQGPGLQVKLHTKPQMASRPQMAPVVPRTVIRTTNPTNPAQTQDRVSGGPMSTLGELLRPQNPSQIRSPAPQQTLPNFVPITTSNITAKSNLPTPTAAPMVRIHQPGLKSAWDGKSNSAPFSKPIRSLLTTSSPAAAPIVATAEPARAKIIPPKPKLPATTLVNPKKYQPIVPVAVLPTAATRMAKPATEPATELPVTTPPIATGQTTRVIRKTPLFPTSATQAASDSYATIQGTLASQAKAVGAAISAPVVRPAKLPTVAKATTASQSDIKATAAASATLGSQPENLPLGNITVCLHESDTTGNELQVWCGNQGTRFNLNMIRTTTLIREVMAVPQLHKEDPQLAAKCVEFWHFIAKKFHMPEEALRACWKFLAANMSVFPKIAPMSELMRPFKYSEKVWEKSNRLFGKFDEIALKYQWLNHKNVLPEVIRFFAKYEYLYCDLRRPRPGEDAQAPPQLTNQEKQEVWREARLKFPNLNHRDIWSMFKFAFRTYLDDLERGIDNPWPQNWWQALEQLRFLVNVRYHPLEPYYYIVHNRMSEEVKRCKMHEALTSSDHIDKTKFTPSKLLTGFSKEPKPWETEEAKRLLTGKLNSVRSTETLTQIAPAPALALAPDAQPIPVPDGVSVSKKTSESKPASNANVKSHKDKNISTAQKRPTPARSVTCNNLSPIEAFELCKKLRSQPNSFERASTLDKRAAWVRVSKELHATVTECRLGLQYALREMRNLKIADPSNQCTMGHKYLHHMSEIYKQVKPNAQLTVRTPQQLNQLNESLAKNTQEVSPQEFLPEINLSTCSPDLVVKNWAYAVGNLSTASQDTLLGKMTQLFSKYAKVNPPPP</sequence>
<evidence type="ECO:0000256" key="1">
    <source>
        <dbReference type="SAM" id="MobiDB-lite"/>
    </source>
</evidence>
<feature type="domain" description="MADF" evidence="2">
    <location>
        <begin position="213"/>
        <end position="295"/>
    </location>
</feature>